<evidence type="ECO:0000256" key="2">
    <source>
        <dbReference type="ARBA" id="ARBA00022827"/>
    </source>
</evidence>
<dbReference type="GO" id="GO:0016491">
    <property type="term" value="F:oxidoreductase activity"/>
    <property type="evidence" value="ECO:0007669"/>
    <property type="project" value="UniProtKB-KW"/>
</dbReference>
<accession>A0A8K0WSS9</accession>
<proteinExistence type="predicted"/>
<gene>
    <name evidence="4" type="ORF">B0I35DRAFT_321503</name>
</gene>
<dbReference type="Proteomes" id="UP000813444">
    <property type="component" value="Unassembled WGS sequence"/>
</dbReference>
<dbReference type="SUPFAM" id="SSF51905">
    <property type="entry name" value="FAD/NAD(P)-binding domain"/>
    <property type="match status" value="1"/>
</dbReference>
<feature type="non-terminal residue" evidence="4">
    <location>
        <position position="564"/>
    </location>
</feature>
<keyword evidence="2" id="KW-0274">FAD</keyword>
<evidence type="ECO:0000313" key="4">
    <source>
        <dbReference type="EMBL" id="KAH7319612.1"/>
    </source>
</evidence>
<dbReference type="Pfam" id="PF13738">
    <property type="entry name" value="Pyr_redox_3"/>
    <property type="match status" value="1"/>
</dbReference>
<evidence type="ECO:0000256" key="3">
    <source>
        <dbReference type="ARBA" id="ARBA00023002"/>
    </source>
</evidence>
<sequence length="564" mass="63481">MSVETFDVVVVGAGWSGLIAAKTYLDFEPEAKLLIIDNHATIGGTWAKERLYPSLFAQSKLGLFEYSFYPMRNEGITKDGYISCKTIHTYLNDFAEDFNLINRTRLLTHVANVERTEQGGWKLNLVDKPAVETAKLIWASGQSSDPVMPKYPTSNFNAPIIHSADTGKHLGAIDKIQSATVVGAAKSAFDTVFLLLNAGKKVHWIIRDDGSGPLAMMPPTIFGIFNSVDIISTRFSGLFGASIMNTKGIGYQFFHKTRLGRTISKGWWKAVHYISTYSCGYSKSPDADRLRPLGNGNGIFWANSGLGTPSVPNYWKVFHAGDCTVHRTQIDSLVDNQVVLKNGDKFDTELIIMATGFVRSAQAFPDDLKPLLGLAPDPRLEEHWTKLDQEARNKVDELLPVLSNPPRDLLQAFDRAQVSKEQKLSYGPARHYRRMISPYLAAQGDRSLFFAGLMHNIYTPMTVEVQALWGVAYMLGLHDVPSLDEMEKEAALWNAWTGKRYRGIGKKHSYAIFDFQSYIDTLLEDLGVRTHRMSNPLAEMFLPMRPRYYRGIIEEFRQVMEKRR</sequence>
<dbReference type="InterPro" id="IPR036188">
    <property type="entry name" value="FAD/NAD-bd_sf"/>
</dbReference>
<keyword evidence="3" id="KW-0560">Oxidoreductase</keyword>
<comment type="caution">
    <text evidence="4">The sequence shown here is derived from an EMBL/GenBank/DDBJ whole genome shotgun (WGS) entry which is preliminary data.</text>
</comment>
<dbReference type="OrthoDB" id="2915840at2759"/>
<organism evidence="4 5">
    <name type="scientific">Stachybotrys elegans</name>
    <dbReference type="NCBI Taxonomy" id="80388"/>
    <lineage>
        <taxon>Eukaryota</taxon>
        <taxon>Fungi</taxon>
        <taxon>Dikarya</taxon>
        <taxon>Ascomycota</taxon>
        <taxon>Pezizomycotina</taxon>
        <taxon>Sordariomycetes</taxon>
        <taxon>Hypocreomycetidae</taxon>
        <taxon>Hypocreales</taxon>
        <taxon>Stachybotryaceae</taxon>
        <taxon>Stachybotrys</taxon>
    </lineage>
</organism>
<reference evidence="4" key="1">
    <citation type="journal article" date="2021" name="Nat. Commun.">
        <title>Genetic determinants of endophytism in the Arabidopsis root mycobiome.</title>
        <authorList>
            <person name="Mesny F."/>
            <person name="Miyauchi S."/>
            <person name="Thiergart T."/>
            <person name="Pickel B."/>
            <person name="Atanasova L."/>
            <person name="Karlsson M."/>
            <person name="Huettel B."/>
            <person name="Barry K.W."/>
            <person name="Haridas S."/>
            <person name="Chen C."/>
            <person name="Bauer D."/>
            <person name="Andreopoulos W."/>
            <person name="Pangilinan J."/>
            <person name="LaButti K."/>
            <person name="Riley R."/>
            <person name="Lipzen A."/>
            <person name="Clum A."/>
            <person name="Drula E."/>
            <person name="Henrissat B."/>
            <person name="Kohler A."/>
            <person name="Grigoriev I.V."/>
            <person name="Martin F.M."/>
            <person name="Hacquard S."/>
        </authorList>
    </citation>
    <scope>NUCLEOTIDE SEQUENCE</scope>
    <source>
        <strain evidence="4">MPI-CAGE-CH-0235</strain>
    </source>
</reference>
<dbReference type="Gene3D" id="3.50.50.60">
    <property type="entry name" value="FAD/NAD(P)-binding domain"/>
    <property type="match status" value="2"/>
</dbReference>
<dbReference type="AlphaFoldDB" id="A0A8K0WSS9"/>
<evidence type="ECO:0000313" key="5">
    <source>
        <dbReference type="Proteomes" id="UP000813444"/>
    </source>
</evidence>
<name>A0A8K0WSS9_9HYPO</name>
<keyword evidence="1" id="KW-0285">Flavoprotein</keyword>
<dbReference type="InterPro" id="IPR050346">
    <property type="entry name" value="FMO-like"/>
</dbReference>
<dbReference type="EMBL" id="JAGPNK010000006">
    <property type="protein sequence ID" value="KAH7319612.1"/>
    <property type="molecule type" value="Genomic_DNA"/>
</dbReference>
<keyword evidence="5" id="KW-1185">Reference proteome</keyword>
<protein>
    <submittedName>
        <fullName evidence="4">Cofactor FMO1 FAD enzyme</fullName>
    </submittedName>
</protein>
<evidence type="ECO:0000256" key="1">
    <source>
        <dbReference type="ARBA" id="ARBA00022630"/>
    </source>
</evidence>
<dbReference type="PANTHER" id="PTHR23023">
    <property type="entry name" value="DIMETHYLANILINE MONOOXYGENASE"/>
    <property type="match status" value="1"/>
</dbReference>